<keyword evidence="6 9" id="KW-0496">Mitochondrion</keyword>
<dbReference type="Pfam" id="PF02466">
    <property type="entry name" value="Tim17"/>
    <property type="match status" value="1"/>
</dbReference>
<comment type="similarity">
    <text evidence="2 9">Belongs to the Tim17/Tim22/Tim23 family.</text>
</comment>
<dbReference type="GO" id="GO:0030943">
    <property type="term" value="F:mitochondrion targeting sequence binding"/>
    <property type="evidence" value="ECO:0007669"/>
    <property type="project" value="TreeGrafter"/>
</dbReference>
<keyword evidence="5" id="KW-1133">Transmembrane helix</keyword>
<evidence type="ECO:0000256" key="8">
    <source>
        <dbReference type="ARBA" id="ARBA00024713"/>
    </source>
</evidence>
<evidence type="ECO:0000256" key="5">
    <source>
        <dbReference type="ARBA" id="ARBA00022989"/>
    </source>
</evidence>
<keyword evidence="9" id="KW-0811">Translocation</keyword>
<comment type="subcellular location">
    <subcellularLocation>
        <location evidence="1 9">Mitochondrion inner membrane</location>
        <topology evidence="1 9">Multi-pass membrane protein</topology>
    </subcellularLocation>
</comment>
<keyword evidence="11" id="KW-1185">Reference proteome</keyword>
<evidence type="ECO:0000313" key="11">
    <source>
        <dbReference type="Proteomes" id="UP000281553"/>
    </source>
</evidence>
<keyword evidence="3" id="KW-0812">Transmembrane</keyword>
<dbReference type="PANTHER" id="PTHR14110">
    <property type="entry name" value="MITOCHONDRIAL IMPORT INNER MEMBRANE TRANSLOCASE SUBUNIT TIM22"/>
    <property type="match status" value="1"/>
</dbReference>
<dbReference type="AlphaFoldDB" id="A0A3P7NZV2"/>
<evidence type="ECO:0000256" key="4">
    <source>
        <dbReference type="ARBA" id="ARBA00022792"/>
    </source>
</evidence>
<dbReference type="GO" id="GO:0042721">
    <property type="term" value="C:TIM22 mitochondrial import inner membrane insertion complex"/>
    <property type="evidence" value="ECO:0007669"/>
    <property type="project" value="UniProtKB-UniRule"/>
</dbReference>
<evidence type="ECO:0000256" key="6">
    <source>
        <dbReference type="ARBA" id="ARBA00023128"/>
    </source>
</evidence>
<evidence type="ECO:0000256" key="2">
    <source>
        <dbReference type="ARBA" id="ARBA00008444"/>
    </source>
</evidence>
<keyword evidence="9" id="KW-0653">Protein transport</keyword>
<reference evidence="10 11" key="1">
    <citation type="submission" date="2018-11" db="EMBL/GenBank/DDBJ databases">
        <authorList>
            <consortium name="Pathogen Informatics"/>
        </authorList>
    </citation>
    <scope>NUCLEOTIDE SEQUENCE [LARGE SCALE GENOMIC DNA]</scope>
</reference>
<gene>
    <name evidence="10" type="ORF">DILT_LOCUS9583</name>
</gene>
<evidence type="ECO:0000256" key="7">
    <source>
        <dbReference type="ARBA" id="ARBA00023136"/>
    </source>
</evidence>
<dbReference type="Proteomes" id="UP000281553">
    <property type="component" value="Unassembled WGS sequence"/>
</dbReference>
<evidence type="ECO:0000256" key="3">
    <source>
        <dbReference type="ARBA" id="ARBA00022692"/>
    </source>
</evidence>
<sequence>MAQTERVGEYAAAEVQQLLYQRYKHILQIDEKSRERLTKLSTGLKKGLDADDPSVLKCVISSHITRNFNSMAIMKLPSFPLPTPEEITVHKVMDSCPFKSAISLVIGGVFGLFTASIDPLSTVTTSENITTKAVAKEMYARSISYGKNFAVIGTLFAGTECVIESYRGKSDLLNSALTGSIVGGAIGLRAGLQAGLAGAAGFAAFSTIIDYYFRHS</sequence>
<organism evidence="10 11">
    <name type="scientific">Dibothriocephalus latus</name>
    <name type="common">Fish tapeworm</name>
    <name type="synonym">Diphyllobothrium latum</name>
    <dbReference type="NCBI Taxonomy" id="60516"/>
    <lineage>
        <taxon>Eukaryota</taxon>
        <taxon>Metazoa</taxon>
        <taxon>Spiralia</taxon>
        <taxon>Lophotrochozoa</taxon>
        <taxon>Platyhelminthes</taxon>
        <taxon>Cestoda</taxon>
        <taxon>Eucestoda</taxon>
        <taxon>Diphyllobothriidea</taxon>
        <taxon>Diphyllobothriidae</taxon>
        <taxon>Dibothriocephalus</taxon>
    </lineage>
</organism>
<comment type="function">
    <text evidence="8 9">Essential core component of the TIM22 complex, a complex that mediates the import and insertion of multi-pass transmembrane proteins into the mitochondrial inner membrane. In the TIM22 complex, it constitutes the voltage-activated and signal-gated channel. Forms a twin-pore translocase that uses the membrane potential as external driving force in 2 voltage-dependent steps.</text>
</comment>
<evidence type="ECO:0000256" key="1">
    <source>
        <dbReference type="ARBA" id="ARBA00004448"/>
    </source>
</evidence>
<dbReference type="PANTHER" id="PTHR14110:SF0">
    <property type="entry name" value="MITOCHONDRIAL IMPORT INNER MEMBRANE TRANSLOCASE SUBUNIT TIM22"/>
    <property type="match status" value="1"/>
</dbReference>
<keyword evidence="4 9" id="KW-0999">Mitochondrion inner membrane</keyword>
<keyword evidence="9" id="KW-0813">Transport</keyword>
<dbReference type="InterPro" id="IPR039175">
    <property type="entry name" value="TIM22"/>
</dbReference>
<dbReference type="EMBL" id="UYRU01057259">
    <property type="protein sequence ID" value="VDN13752.1"/>
    <property type="molecule type" value="Genomic_DNA"/>
</dbReference>
<evidence type="ECO:0000313" key="10">
    <source>
        <dbReference type="EMBL" id="VDN13752.1"/>
    </source>
</evidence>
<proteinExistence type="inferred from homology"/>
<dbReference type="GO" id="GO:0008320">
    <property type="term" value="F:protein transmembrane transporter activity"/>
    <property type="evidence" value="ECO:0007669"/>
    <property type="project" value="UniProtKB-UniRule"/>
</dbReference>
<evidence type="ECO:0000256" key="9">
    <source>
        <dbReference type="RuleBase" id="RU367038"/>
    </source>
</evidence>
<keyword evidence="7" id="KW-0472">Membrane</keyword>
<comment type="subunit">
    <text evidence="9">Component of the TIM22 complex.</text>
</comment>
<accession>A0A3P7NZV2</accession>
<name>A0A3P7NZV2_DIBLA</name>
<protein>
    <recommendedName>
        <fullName evidence="9">Mitochondrial import inner membrane translocase subunit TIM22</fullName>
    </recommendedName>
</protein>
<dbReference type="GO" id="GO:0045039">
    <property type="term" value="P:protein insertion into mitochondrial inner membrane"/>
    <property type="evidence" value="ECO:0007669"/>
    <property type="project" value="UniProtKB-UniRule"/>
</dbReference>
<dbReference type="OrthoDB" id="75343at2759"/>